<dbReference type="Proteomes" id="UP000192917">
    <property type="component" value="Unassembled WGS sequence"/>
</dbReference>
<evidence type="ECO:0000259" key="2">
    <source>
        <dbReference type="Pfam" id="PF21741"/>
    </source>
</evidence>
<evidence type="ECO:0000313" key="3">
    <source>
        <dbReference type="EMBL" id="SMF21367.1"/>
    </source>
</evidence>
<feature type="transmembrane region" description="Helical" evidence="1">
    <location>
        <begin position="6"/>
        <end position="26"/>
    </location>
</feature>
<keyword evidence="1" id="KW-0812">Transmembrane</keyword>
<gene>
    <name evidence="3" type="ORF">SAMN05428998_10794</name>
</gene>
<keyword evidence="3" id="KW-0067">ATP-binding</keyword>
<dbReference type="EMBL" id="FWZX01000007">
    <property type="protein sequence ID" value="SMF21367.1"/>
    <property type="molecule type" value="Genomic_DNA"/>
</dbReference>
<organism evidence="3 4">
    <name type="scientific">Tistlia consotensis USBA 355</name>
    <dbReference type="NCBI Taxonomy" id="560819"/>
    <lineage>
        <taxon>Bacteria</taxon>
        <taxon>Pseudomonadati</taxon>
        <taxon>Pseudomonadota</taxon>
        <taxon>Alphaproteobacteria</taxon>
        <taxon>Rhodospirillales</taxon>
        <taxon>Rhodovibrionaceae</taxon>
        <taxon>Tistlia</taxon>
    </lineage>
</organism>
<keyword evidence="3" id="KW-0547">Nucleotide-binding</keyword>
<keyword evidence="1" id="KW-1133">Transmembrane helix</keyword>
<protein>
    <submittedName>
        <fullName evidence="3">Branched-chain amino acid transport system ATP-binding protein</fullName>
    </submittedName>
</protein>
<dbReference type="STRING" id="560819.SAMN05428998_10794"/>
<evidence type="ECO:0000313" key="4">
    <source>
        <dbReference type="Proteomes" id="UP000192917"/>
    </source>
</evidence>
<evidence type="ECO:0000256" key="1">
    <source>
        <dbReference type="SAM" id="Phobius"/>
    </source>
</evidence>
<keyword evidence="4" id="KW-1185">Reference proteome</keyword>
<dbReference type="Pfam" id="PF21741">
    <property type="entry name" value="DUF6867"/>
    <property type="match status" value="1"/>
</dbReference>
<accession>A0A1Y6BNM9</accession>
<proteinExistence type="predicted"/>
<reference evidence="3 4" key="1">
    <citation type="submission" date="2017-04" db="EMBL/GenBank/DDBJ databases">
        <authorList>
            <person name="Afonso C.L."/>
            <person name="Miller P.J."/>
            <person name="Scott M.A."/>
            <person name="Spackman E."/>
            <person name="Goraichik I."/>
            <person name="Dimitrov K.M."/>
            <person name="Suarez D.L."/>
            <person name="Swayne D.E."/>
        </authorList>
    </citation>
    <scope>NUCLEOTIDE SEQUENCE [LARGE SCALE GENOMIC DNA]</scope>
    <source>
        <strain evidence="3 4">USBA 355</strain>
    </source>
</reference>
<feature type="transmembrane region" description="Helical" evidence="1">
    <location>
        <begin position="66"/>
        <end position="85"/>
    </location>
</feature>
<dbReference type="RefSeq" id="WP_085122798.1">
    <property type="nucleotide sequence ID" value="NZ_FWZX01000007.1"/>
</dbReference>
<feature type="domain" description="DUF6867" evidence="2">
    <location>
        <begin position="9"/>
        <end position="112"/>
    </location>
</feature>
<dbReference type="GO" id="GO:0005524">
    <property type="term" value="F:ATP binding"/>
    <property type="evidence" value="ECO:0007669"/>
    <property type="project" value="UniProtKB-KW"/>
</dbReference>
<name>A0A1Y6BNM9_9PROT</name>
<dbReference type="AlphaFoldDB" id="A0A1Y6BNM9"/>
<sequence>MHSVLGSGIGVFIGLTLVLFGFTAFMTGQAIARTWRRWWQALPYGLLLSIADRFLTYALFDEPLLHFTGWLIQYLYIVAVILVVYRVTQARKMVVQYPWLYEPAGLFGWREKREG</sequence>
<keyword evidence="1" id="KW-0472">Membrane</keyword>
<dbReference type="InterPro" id="IPR049201">
    <property type="entry name" value="DUF6867"/>
</dbReference>
<feature type="transmembrane region" description="Helical" evidence="1">
    <location>
        <begin position="38"/>
        <end position="60"/>
    </location>
</feature>